<dbReference type="Proteomes" id="UP000189796">
    <property type="component" value="Chromosome I"/>
</dbReference>
<feature type="domain" description="PilZ" evidence="1">
    <location>
        <begin position="130"/>
        <end position="212"/>
    </location>
</feature>
<protein>
    <recommendedName>
        <fullName evidence="1">PilZ domain-containing protein</fullName>
    </recommendedName>
</protein>
<accession>A0A1M5VV59</accession>
<evidence type="ECO:0000259" key="1">
    <source>
        <dbReference type="Pfam" id="PF07238"/>
    </source>
</evidence>
<dbReference type="GO" id="GO:0035438">
    <property type="term" value="F:cyclic-di-GMP binding"/>
    <property type="evidence" value="ECO:0007669"/>
    <property type="project" value="InterPro"/>
</dbReference>
<evidence type="ECO:0000313" key="2">
    <source>
        <dbReference type="EMBL" id="SHH79070.1"/>
    </source>
</evidence>
<dbReference type="EMBL" id="LT670817">
    <property type="protein sequence ID" value="SHH79070.1"/>
    <property type="molecule type" value="Genomic_DNA"/>
</dbReference>
<dbReference type="InterPro" id="IPR009875">
    <property type="entry name" value="PilZ_domain"/>
</dbReference>
<sequence length="226" mass="24457">MKHMCGLTQEDCTVSVKEFLSQRAVNINVGGQYTLSNWFDPQGKPRSFACRTSRVSPFRMMVVVPVVGKVGDRFTSYFDDFGKLDGLITDVGSGSVLLELAMTESMREKFASKLTWLEKKQKNPNIRDGRKQARVVPASQHSTLTFADGSTQGCFVIDMSASGAAVSAGVQPQIGMPLAVGACVGRVVRLLPDGFAVKFVEQPKPKDLERLVVRPTGPRCTGGAAP</sequence>
<proteinExistence type="predicted"/>
<evidence type="ECO:0000313" key="3">
    <source>
        <dbReference type="Proteomes" id="UP000189796"/>
    </source>
</evidence>
<organism evidence="2 3">
    <name type="scientific">Bradyrhizobium erythrophlei</name>
    <dbReference type="NCBI Taxonomy" id="1437360"/>
    <lineage>
        <taxon>Bacteria</taxon>
        <taxon>Pseudomonadati</taxon>
        <taxon>Pseudomonadota</taxon>
        <taxon>Alphaproteobacteria</taxon>
        <taxon>Hyphomicrobiales</taxon>
        <taxon>Nitrobacteraceae</taxon>
        <taxon>Bradyrhizobium</taxon>
    </lineage>
</organism>
<dbReference type="AlphaFoldDB" id="A0A1M5VV59"/>
<gene>
    <name evidence="2" type="ORF">SAMN05443248_6192</name>
</gene>
<reference evidence="2 3" key="1">
    <citation type="submission" date="2016-11" db="EMBL/GenBank/DDBJ databases">
        <authorList>
            <person name="Jaros S."/>
            <person name="Januszkiewicz K."/>
            <person name="Wedrychowicz H."/>
        </authorList>
    </citation>
    <scope>NUCLEOTIDE SEQUENCE [LARGE SCALE GENOMIC DNA]</scope>
    <source>
        <strain evidence="2 3">GAS138</strain>
    </source>
</reference>
<dbReference type="Pfam" id="PF07238">
    <property type="entry name" value="PilZ"/>
    <property type="match status" value="1"/>
</dbReference>
<name>A0A1M5VV59_9BRAD</name>